<evidence type="ECO:0000256" key="1">
    <source>
        <dbReference type="SAM" id="MobiDB-lite"/>
    </source>
</evidence>
<evidence type="ECO:0000313" key="3">
    <source>
        <dbReference type="Proteomes" id="UP000479710"/>
    </source>
</evidence>
<reference evidence="2 3" key="1">
    <citation type="submission" date="2019-11" db="EMBL/GenBank/DDBJ databases">
        <title>Whole genome sequence of Oryza granulata.</title>
        <authorList>
            <person name="Li W."/>
        </authorList>
    </citation>
    <scope>NUCLEOTIDE SEQUENCE [LARGE SCALE GENOMIC DNA]</scope>
    <source>
        <strain evidence="3">cv. Menghai</strain>
        <tissue evidence="2">Leaf</tissue>
    </source>
</reference>
<organism evidence="2 3">
    <name type="scientific">Oryza meyeriana var. granulata</name>
    <dbReference type="NCBI Taxonomy" id="110450"/>
    <lineage>
        <taxon>Eukaryota</taxon>
        <taxon>Viridiplantae</taxon>
        <taxon>Streptophyta</taxon>
        <taxon>Embryophyta</taxon>
        <taxon>Tracheophyta</taxon>
        <taxon>Spermatophyta</taxon>
        <taxon>Magnoliopsida</taxon>
        <taxon>Liliopsida</taxon>
        <taxon>Poales</taxon>
        <taxon>Poaceae</taxon>
        <taxon>BOP clade</taxon>
        <taxon>Oryzoideae</taxon>
        <taxon>Oryzeae</taxon>
        <taxon>Oryzinae</taxon>
        <taxon>Oryza</taxon>
        <taxon>Oryza meyeriana</taxon>
    </lineage>
</organism>
<accession>A0A6G1BLG4</accession>
<gene>
    <name evidence="2" type="ORF">E2562_017596</name>
</gene>
<dbReference type="Proteomes" id="UP000479710">
    <property type="component" value="Unassembled WGS sequence"/>
</dbReference>
<dbReference type="AlphaFoldDB" id="A0A6G1BLG4"/>
<name>A0A6G1BLG4_9ORYZ</name>
<feature type="region of interest" description="Disordered" evidence="1">
    <location>
        <begin position="33"/>
        <end position="101"/>
    </location>
</feature>
<comment type="caution">
    <text evidence="2">The sequence shown here is derived from an EMBL/GenBank/DDBJ whole genome shotgun (WGS) entry which is preliminary data.</text>
</comment>
<evidence type="ECO:0000313" key="2">
    <source>
        <dbReference type="EMBL" id="KAF0888746.1"/>
    </source>
</evidence>
<protein>
    <submittedName>
        <fullName evidence="2">Uncharacterized protein</fullName>
    </submittedName>
</protein>
<proteinExistence type="predicted"/>
<feature type="compositionally biased region" description="Basic and acidic residues" evidence="1">
    <location>
        <begin position="49"/>
        <end position="60"/>
    </location>
</feature>
<keyword evidence="3" id="KW-1185">Reference proteome</keyword>
<dbReference type="EMBL" id="SPHZ02000012">
    <property type="protein sequence ID" value="KAF0888746.1"/>
    <property type="molecule type" value="Genomic_DNA"/>
</dbReference>
<sequence length="101" mass="11201">MPETDPADAGHASVHVLCVKRKPADYKQIMEEAQSSTPRVWRAAFDDDEAKRRGNDDETRATPGLRKLAAPRETFGTATSTAQHDRRKRKKTGPRAGKTEA</sequence>